<dbReference type="InterPro" id="IPR018946">
    <property type="entry name" value="PhoD-like_MPP"/>
</dbReference>
<dbReference type="Gene3D" id="3.60.21.70">
    <property type="entry name" value="PhoD-like phosphatase"/>
    <property type="match status" value="1"/>
</dbReference>
<feature type="chain" id="PRO_5012264399" evidence="1">
    <location>
        <begin position="41"/>
        <end position="534"/>
    </location>
</feature>
<dbReference type="AlphaFoldDB" id="A0A248JVC3"/>
<dbReference type="InterPro" id="IPR038607">
    <property type="entry name" value="PhoD-like_sf"/>
</dbReference>
<dbReference type="InterPro" id="IPR052900">
    <property type="entry name" value="Phospholipid_Metab_Enz"/>
</dbReference>
<dbReference type="Pfam" id="PF09423">
    <property type="entry name" value="PhoD"/>
    <property type="match status" value="1"/>
</dbReference>
<dbReference type="Pfam" id="PF16655">
    <property type="entry name" value="PhoD_N"/>
    <property type="match status" value="1"/>
</dbReference>
<dbReference type="InterPro" id="IPR029052">
    <property type="entry name" value="Metallo-depent_PP-like"/>
</dbReference>
<gene>
    <name evidence="4" type="ORF">Y958_13910</name>
</gene>
<evidence type="ECO:0000313" key="4">
    <source>
        <dbReference type="EMBL" id="ASG22078.1"/>
    </source>
</evidence>
<dbReference type="PANTHER" id="PTHR43606">
    <property type="entry name" value="PHOSPHATASE, PUTATIVE (AFU_ORTHOLOGUE AFUA_6G08710)-RELATED"/>
    <property type="match status" value="1"/>
</dbReference>
<evidence type="ECO:0000256" key="1">
    <source>
        <dbReference type="SAM" id="SignalP"/>
    </source>
</evidence>
<evidence type="ECO:0000259" key="3">
    <source>
        <dbReference type="Pfam" id="PF16655"/>
    </source>
</evidence>
<dbReference type="SUPFAM" id="SSF56300">
    <property type="entry name" value="Metallo-dependent phosphatases"/>
    <property type="match status" value="1"/>
</dbReference>
<dbReference type="InterPro" id="IPR006311">
    <property type="entry name" value="TAT_signal"/>
</dbReference>
<sequence>MTRFSPVPEATRRALLKTFGATAVTAFLLPSSVGSALAQAAFSNDPFSLGVASGDPLPDGFVLWTRLAPEPLAFGYGMPKRPVEVDWEVATDERLRNIVQSGTEVARPELGHAIHAEVGGLEPGRDYYYRFTVGAERSMVGRARTAPALGAKVERVRLGMVGCQNYEDGYYTAFRHLAEERPDFVFHYGDYIYENRVRTHDTSRYYGGLAQPTARRHLGDEPYSLDEYRRRYAQYTLDLDLQLARAACPWMVTWDDHEVDNNWTGAVDGAGIAPPEYFLLRRAAAAQAYFEHMPLRRASWPKGPDMQIYRRLAFGNLIDLHLLDTRQFRTDQPCGDGFKPACEGQDSDDAEMMGEDQERWLFEGLDRGRARWNLIGQQVMMMTMNREPWHGPIYNMDSWEGYHQPRQRLLRHIADRRLNNVVVLTGDEHQNFVGDLKTDYHSDKAGVVATEFVGTSISSGGDGADKRPRYDEVMRGNPHIRFMNDQRGYLMCDIGHDKLTANFRVMDRVTTPGGTISTRASFVVEPGKPGAKQA</sequence>
<dbReference type="Proteomes" id="UP000197153">
    <property type="component" value="Chromosome 2"/>
</dbReference>
<dbReference type="CDD" id="cd07389">
    <property type="entry name" value="MPP_PhoD"/>
    <property type="match status" value="1"/>
</dbReference>
<accession>A0A248JVC3</accession>
<name>A0A248JVC3_9PROT</name>
<protein>
    <submittedName>
        <fullName evidence="4">Alkaline phosphatase</fullName>
    </submittedName>
</protein>
<organism evidence="4 5">
    <name type="scientific">Nitrospirillum viridazoti CBAmc</name>
    <dbReference type="NCBI Taxonomy" id="1441467"/>
    <lineage>
        <taxon>Bacteria</taxon>
        <taxon>Pseudomonadati</taxon>
        <taxon>Pseudomonadota</taxon>
        <taxon>Alphaproteobacteria</taxon>
        <taxon>Rhodospirillales</taxon>
        <taxon>Azospirillaceae</taxon>
        <taxon>Nitrospirillum</taxon>
        <taxon>Nitrospirillum viridazoti</taxon>
    </lineage>
</organism>
<dbReference type="RefSeq" id="WP_088872707.1">
    <property type="nucleotide sequence ID" value="NZ_CP022111.1"/>
</dbReference>
<evidence type="ECO:0000259" key="2">
    <source>
        <dbReference type="Pfam" id="PF09423"/>
    </source>
</evidence>
<feature type="domain" description="Phospholipase D N-terminal" evidence="3">
    <location>
        <begin position="49"/>
        <end position="145"/>
    </location>
</feature>
<proteinExistence type="predicted"/>
<keyword evidence="1" id="KW-0732">Signal</keyword>
<dbReference type="EMBL" id="CP022111">
    <property type="protein sequence ID" value="ASG22078.1"/>
    <property type="molecule type" value="Genomic_DNA"/>
</dbReference>
<feature type="signal peptide" evidence="1">
    <location>
        <begin position="1"/>
        <end position="40"/>
    </location>
</feature>
<dbReference type="KEGG" id="nao:Y958_13910"/>
<reference evidence="4 5" key="1">
    <citation type="submission" date="2017-06" db="EMBL/GenBank/DDBJ databases">
        <title>Complete genome sequence of Nitrospirillum amazonense strain CBAmC, an endophytic nitrogen-fixing and plant growth-promoting bacterium, isolated from sugarcane.</title>
        <authorList>
            <person name="Schwab S."/>
            <person name="dos Santos Teixeira K.R."/>
            <person name="Simoes Araujo J.L."/>
            <person name="Soares Vidal M."/>
            <person name="Borges de Freitas H.R."/>
            <person name="Rivello Crivelaro A.L."/>
            <person name="Bueno de Camargo Nunes A."/>
            <person name="dos Santos C.M."/>
            <person name="Palmeira da Silva Rosa D."/>
            <person name="da Silva Padilha D."/>
            <person name="da Silva E."/>
            <person name="Araujo Terra L."/>
            <person name="Soares Mendes V."/>
            <person name="Farinelli L."/>
            <person name="Magalhaes Cruz L."/>
            <person name="Baldani J.I."/>
        </authorList>
    </citation>
    <scope>NUCLEOTIDE SEQUENCE [LARGE SCALE GENOMIC DNA]</scope>
    <source>
        <strain evidence="4 5">CBAmC</strain>
    </source>
</reference>
<dbReference type="PANTHER" id="PTHR43606:SF2">
    <property type="entry name" value="ALKALINE PHOSPHATASE FAMILY PROTEIN (AFU_ORTHOLOGUE AFUA_5G03860)"/>
    <property type="match status" value="1"/>
</dbReference>
<dbReference type="InterPro" id="IPR032093">
    <property type="entry name" value="PhoD_N"/>
</dbReference>
<evidence type="ECO:0000313" key="5">
    <source>
        <dbReference type="Proteomes" id="UP000197153"/>
    </source>
</evidence>
<feature type="domain" description="PhoD-like phosphatase metallophosphatase" evidence="2">
    <location>
        <begin position="159"/>
        <end position="503"/>
    </location>
</feature>
<dbReference type="PROSITE" id="PS51318">
    <property type="entry name" value="TAT"/>
    <property type="match status" value="1"/>
</dbReference>
<keyword evidence="5" id="KW-1185">Reference proteome</keyword>
<dbReference type="Gene3D" id="2.60.40.380">
    <property type="entry name" value="Purple acid phosphatase-like, N-terminal"/>
    <property type="match status" value="1"/>
</dbReference>